<evidence type="ECO:0000313" key="6">
    <source>
        <dbReference type="EMBL" id="RGP78654.1"/>
    </source>
</evidence>
<dbReference type="Pfam" id="PF20778">
    <property type="entry name" value="SLS1_C"/>
    <property type="match status" value="1"/>
</dbReference>
<feature type="region of interest" description="Disordered" evidence="1">
    <location>
        <begin position="936"/>
        <end position="979"/>
    </location>
</feature>
<feature type="compositionally biased region" description="Basic and acidic residues" evidence="1">
    <location>
        <begin position="63"/>
        <end position="75"/>
    </location>
</feature>
<feature type="region of interest" description="Disordered" evidence="1">
    <location>
        <begin position="58"/>
        <end position="111"/>
    </location>
</feature>
<dbReference type="InterPro" id="IPR048748">
    <property type="entry name" value="SLS1_KH2"/>
</dbReference>
<sequence length="1199" mass="134059">MISRAARVPRICLACRFGLITQRSAGSGLRTNPVRQGLGQRLYTSDIGRSEDYKVQPFVSSKDVAETTSEEKSAENESTTTIPPKNATGSTNSDSATEIDSGSTRTPGKEVIGSAQTELDDRLNEVPHSAKDSSHAPSELSNSSESSSEPPSDSFDRELDELLNEPQLETSPPKNPSHSVSELPDLPGSSSGHRSGSVFELDELLDEDLIRKEQEFGISELPRLDDGPSGGVRKAMPWPKRRFRDVLMHEESLGVSSLGLPADAIVINNPNKTRIERKAPIVIEEEEIQPTNIDWESLNPSESIEPAVDEITANIEEFRPDVRILRLTDIEALIESLCSGFTINQLKDYHRDCEPEQKEGEIVNYSWIEESVPWASINSTQVRGNDKIAIAQKIVFDKWGIEVMEYENDLGRAYVWMDPDVFPFLLYGPNNTSRLLWELRRDFLVGEDEKLTLTIQKSRLNITARKSTTYGILAYMDQCLQKMRTRTIDVAPFLPAGMSSPTMAEIKELGRLTKTSIKRIKEGTKEKYRVSWLPDSDDVPAKTEDLADIVFRLMVGLTVPGTNNVLQCIPSKGEDEVGGQLVQVRRNTRAMSWRDKLGQWFRVVDPITKSQSVEESLSLNLAASADLPQSKGPRDHDDSTTATFGHILHSEPLDSMKLLARQRRILSPFSPHLAAFSALKPDNNKPLKESTTIVMNLVPHKERKRGRGSDAQKGTEEPAVRIKIPVKPDADFENFSLPDDLTAQCFATWHVSDVLLPAEAVDVRIQHERANNLALTDRHLQTFLQASQFNLAEGKLRTPAQARLNIPGLWLKGSRTGYDLAKNERHLYDFRGTEIHRTVDMPWRKHILRYSSIEAGQQGGQRQEITLIIGPKKLFNNREERQQNFLQLVEDMATGKCFSWYEGHQSIKSRQLEDYSYNLPAEKLPEDVIVEHKFDARGRPRSHEDEKKKRQQAAKPQRAANPNTSYQPQAPSRPGDEPILDDIDKLLAAENESGLNVESKVEEEPVQDTATQELMSILDTLSDSKASTKENIKQTLPSEKGIKDEAPESSTSDKDIVDASPTEKVAPTKSKMTAAAAERERLRTEITNNFFGAEELSVESPATTKMHKPSAARKAKVAARKYTVPDLKQPTKKDKAKAKVEEDPFTAQFAARATSNNRVADPGAPLGFFDTLPSENESKTQKKSNRWDRRGSAKKSGKK</sequence>
<comment type="caution">
    <text evidence="6">The sequence shown here is derived from an EMBL/GenBank/DDBJ whole genome shotgun (WGS) entry which is preliminary data.</text>
</comment>
<feature type="domain" description="SLS1 N-terminal" evidence="3">
    <location>
        <begin position="306"/>
        <end position="403"/>
    </location>
</feature>
<organism evidence="6 7">
    <name type="scientific">Fusarium longipes</name>
    <dbReference type="NCBI Taxonomy" id="694270"/>
    <lineage>
        <taxon>Eukaryota</taxon>
        <taxon>Fungi</taxon>
        <taxon>Dikarya</taxon>
        <taxon>Ascomycota</taxon>
        <taxon>Pezizomycotina</taxon>
        <taxon>Sordariomycetes</taxon>
        <taxon>Hypocreomycetidae</taxon>
        <taxon>Hypocreales</taxon>
        <taxon>Nectriaceae</taxon>
        <taxon>Fusarium</taxon>
    </lineage>
</organism>
<dbReference type="Pfam" id="PF20776">
    <property type="entry name" value="SLS1_N"/>
    <property type="match status" value="1"/>
</dbReference>
<feature type="compositionally biased region" description="Polar residues" evidence="1">
    <location>
        <begin position="167"/>
        <end position="180"/>
    </location>
</feature>
<dbReference type="EMBL" id="PXOG01000060">
    <property type="protein sequence ID" value="RGP78654.1"/>
    <property type="molecule type" value="Genomic_DNA"/>
</dbReference>
<accession>A0A395T1Q1</accession>
<evidence type="ECO:0000259" key="4">
    <source>
        <dbReference type="Pfam" id="PF20777"/>
    </source>
</evidence>
<dbReference type="STRING" id="694270.A0A395T1Q1"/>
<feature type="compositionally biased region" description="Low complexity" evidence="1">
    <location>
        <begin position="135"/>
        <end position="153"/>
    </location>
</feature>
<proteinExistence type="predicted"/>
<dbReference type="OrthoDB" id="5392646at2759"/>
<feature type="region of interest" description="Disordered" evidence="1">
    <location>
        <begin position="1099"/>
        <end position="1141"/>
    </location>
</feature>
<gene>
    <name evidence="6" type="ORF">FLONG3_3191</name>
</gene>
<feature type="region of interest" description="Disordered" evidence="1">
    <location>
        <begin position="1021"/>
        <end position="1077"/>
    </location>
</feature>
<evidence type="ECO:0000259" key="5">
    <source>
        <dbReference type="Pfam" id="PF20778"/>
    </source>
</evidence>
<dbReference type="InterPro" id="IPR048401">
    <property type="entry name" value="SLS1_C"/>
</dbReference>
<name>A0A395T1Q1_9HYPO</name>
<feature type="domain" description="SLS1 C-terminal" evidence="5">
    <location>
        <begin position="590"/>
        <end position="892"/>
    </location>
</feature>
<evidence type="ECO:0000256" key="1">
    <source>
        <dbReference type="SAM" id="MobiDB-lite"/>
    </source>
</evidence>
<dbReference type="InterPro" id="IPR048400">
    <property type="entry name" value="SLS1_N"/>
</dbReference>
<feature type="compositionally biased region" description="Basic and acidic residues" evidence="1">
    <location>
        <begin position="1040"/>
        <end position="1057"/>
    </location>
</feature>
<feature type="compositionally biased region" description="Basic and acidic residues" evidence="1">
    <location>
        <begin position="1129"/>
        <end position="1141"/>
    </location>
</feature>
<evidence type="ECO:0000259" key="3">
    <source>
        <dbReference type="Pfam" id="PF20776"/>
    </source>
</evidence>
<dbReference type="InterPro" id="IPR032741">
    <property type="entry name" value="Sls1_KH-1"/>
</dbReference>
<feature type="compositionally biased region" description="Basic residues" evidence="1">
    <location>
        <begin position="1105"/>
        <end position="1119"/>
    </location>
</feature>
<feature type="compositionally biased region" description="Low complexity" evidence="1">
    <location>
        <begin position="953"/>
        <end position="963"/>
    </location>
</feature>
<feature type="region of interest" description="Disordered" evidence="1">
    <location>
        <begin position="126"/>
        <end position="196"/>
    </location>
</feature>
<evidence type="ECO:0000313" key="7">
    <source>
        <dbReference type="Proteomes" id="UP000266234"/>
    </source>
</evidence>
<evidence type="ECO:0000259" key="2">
    <source>
        <dbReference type="Pfam" id="PF14611"/>
    </source>
</evidence>
<dbReference type="AlphaFoldDB" id="A0A395T1Q1"/>
<feature type="compositionally biased region" description="Basic and acidic residues" evidence="1">
    <location>
        <begin position="1176"/>
        <end position="1191"/>
    </location>
</feature>
<dbReference type="Pfam" id="PF20777">
    <property type="entry name" value="KH_SLS1_2"/>
    <property type="match status" value="1"/>
</dbReference>
<feature type="region of interest" description="Disordered" evidence="1">
    <location>
        <begin position="1153"/>
        <end position="1199"/>
    </location>
</feature>
<feature type="compositionally biased region" description="Basic and acidic residues" evidence="1">
    <location>
        <begin position="936"/>
        <end position="948"/>
    </location>
</feature>
<feature type="compositionally biased region" description="Polar residues" evidence="1">
    <location>
        <begin position="76"/>
        <end position="106"/>
    </location>
</feature>
<reference evidence="6 7" key="1">
    <citation type="journal article" date="2018" name="PLoS Pathog.">
        <title>Evolution of structural diversity of trichothecenes, a family of toxins produced by plant pathogenic and entomopathogenic fungi.</title>
        <authorList>
            <person name="Proctor R.H."/>
            <person name="McCormick S.P."/>
            <person name="Kim H.S."/>
            <person name="Cardoza R.E."/>
            <person name="Stanley A.M."/>
            <person name="Lindo L."/>
            <person name="Kelly A."/>
            <person name="Brown D.W."/>
            <person name="Lee T."/>
            <person name="Vaughan M.M."/>
            <person name="Alexander N.J."/>
            <person name="Busman M."/>
            <person name="Gutierrez S."/>
        </authorList>
    </citation>
    <scope>NUCLEOTIDE SEQUENCE [LARGE SCALE GENOMIC DNA]</scope>
    <source>
        <strain evidence="6 7">NRRL 20695</strain>
    </source>
</reference>
<keyword evidence="7" id="KW-1185">Reference proteome</keyword>
<dbReference type="Proteomes" id="UP000266234">
    <property type="component" value="Unassembled WGS sequence"/>
</dbReference>
<feature type="domain" description="SLS1 second KH" evidence="4">
    <location>
        <begin position="487"/>
        <end position="553"/>
    </location>
</feature>
<protein>
    <submittedName>
        <fullName evidence="6">Uncharacterized protein</fullName>
    </submittedName>
</protein>
<feature type="domain" description="SLS1 first KH" evidence="2">
    <location>
        <begin position="411"/>
        <end position="482"/>
    </location>
</feature>
<dbReference type="GO" id="GO:0005743">
    <property type="term" value="C:mitochondrial inner membrane"/>
    <property type="evidence" value="ECO:0007669"/>
    <property type="project" value="InterPro"/>
</dbReference>
<dbReference type="Pfam" id="PF14611">
    <property type="entry name" value="KH_SLS1_1"/>
    <property type="match status" value="1"/>
</dbReference>